<feature type="compositionally biased region" description="Low complexity" evidence="7">
    <location>
        <begin position="646"/>
        <end position="655"/>
    </location>
</feature>
<dbReference type="SMART" id="SM00138">
    <property type="entry name" value="MeTrc"/>
    <property type="match status" value="1"/>
</dbReference>
<dbReference type="InterPro" id="IPR000780">
    <property type="entry name" value="CheR_MeTrfase"/>
</dbReference>
<dbReference type="PRINTS" id="PR00996">
    <property type="entry name" value="CHERMTFRASE"/>
</dbReference>
<proteinExistence type="predicted"/>
<dbReference type="Pfam" id="PF08448">
    <property type="entry name" value="PAS_4"/>
    <property type="match status" value="1"/>
</dbReference>
<keyword evidence="4" id="KW-0808">Transferase</keyword>
<dbReference type="SUPFAM" id="SSF47757">
    <property type="entry name" value="Chemotaxis receptor methyltransferase CheR, N-terminal domain"/>
    <property type="match status" value="1"/>
</dbReference>
<dbReference type="InterPro" id="IPR035909">
    <property type="entry name" value="CheB_C"/>
</dbReference>
<feature type="domain" description="CheR-type methyltransferase" evidence="10">
    <location>
        <begin position="236"/>
        <end position="477"/>
    </location>
</feature>
<evidence type="ECO:0000256" key="2">
    <source>
        <dbReference type="ARBA" id="ARBA00012534"/>
    </source>
</evidence>
<dbReference type="CDD" id="cd00130">
    <property type="entry name" value="PAS"/>
    <property type="match status" value="2"/>
</dbReference>
<sequence>MNRPADPPATEAPARFFVGIGGSAGSLEAIQEILEHLPERSTGAAYFIVTHAPADHRSLLPQILREHTERPIIDGHQAGRIGADTVYIVPSRGDWVLEEGYLRARAHDAQERAEAQEHSRGRPHAIDAFFRSLAREAGERAVGIVLSGTGTDGTLGVQAIKSQSGMAIAQEPGSCQFESMPRSALETHLVDAVLRPAEIPHAVLHHIEGVDARSASGDAAAPEIPEQTLAAIFHEVRKRTGYDFSGYKRSTLVRRLERRMHLHRLETPEAYLAFLQRNPGEIDLLFKEVIISVTSFFRDPEAWQLLAEGPLLERLRSAPAERGFRAWVMGCATGEEAYTLAILVSECLEALGEPPRVQIFATDINAEALEIARAGRYPAGIAEDLSAERLARHFIAEEDTYRVSKSLRDMVIFARHDLLRDPPFTRMDLVTCRNLLIYLKKDLQAKLFQLFHYSLADGGLLMLGPSESMDSTLDAFEVLHKQWRLYRRQGGWAAERLPQLPGVVARRSSLEPQPPAETPAQQGGTELGHSIARLLADEFAPPCLLVNDRGEVVYIHGRTGRYLEPAPGPAQNHLLDMARPGLRAPLAQALRDVAGQDAEEIVKHARVQTNGAREAIEVRARRLRTPPTLKGLRLVSLQPQREGDQAGSAPAPEAAAGRRRGPAGGEPAGASGEEGSEEAGLRQELEALQRDKQITVEELQSSNEELQSMNEELQSMNEELQSSNEELEVSKEEVESLNEELRTVNAELESRVNELSQANDDMKNLLESTDIATLFLDEQMRIKRFTEAARNLVSLRPNDIGRPIDELATNLDYSQLTADAHEVLSSLRPKEVDVQTVEGDWYRLRIMPYRTTQNAVDGLVCTFHDIQAAKRLELSEAYFRHIVHTIREPLLILDAGMRIVSANRGFYRLTGMAPEQVEGEELFRIGGGRWDHPELRALLEEVLPTDHRFEDLELEIDPGPGKRQRLWLNARMLQEGEEQGRGRILLAMEPAPD</sequence>
<dbReference type="Pfam" id="PF03705">
    <property type="entry name" value="CheR_N"/>
    <property type="match status" value="1"/>
</dbReference>
<feature type="active site" evidence="6">
    <location>
        <position position="152"/>
    </location>
</feature>
<evidence type="ECO:0000313" key="11">
    <source>
        <dbReference type="EMBL" id="MBK1727036.1"/>
    </source>
</evidence>
<dbReference type="InterPro" id="IPR050903">
    <property type="entry name" value="Bact_Chemotaxis_MeTrfase"/>
</dbReference>
<evidence type="ECO:0000256" key="3">
    <source>
        <dbReference type="ARBA" id="ARBA00022603"/>
    </source>
</evidence>
<dbReference type="Pfam" id="PF01339">
    <property type="entry name" value="CheB_methylest"/>
    <property type="match status" value="1"/>
</dbReference>
<feature type="region of interest" description="Disordered" evidence="7">
    <location>
        <begin position="629"/>
        <end position="680"/>
    </location>
</feature>
<dbReference type="PROSITE" id="PS50112">
    <property type="entry name" value="PAS"/>
    <property type="match status" value="1"/>
</dbReference>
<dbReference type="Pfam" id="PF01739">
    <property type="entry name" value="CheR"/>
    <property type="match status" value="1"/>
</dbReference>
<dbReference type="Pfam" id="PF13596">
    <property type="entry name" value="PAS_10"/>
    <property type="match status" value="1"/>
</dbReference>
<dbReference type="InterPro" id="IPR000014">
    <property type="entry name" value="PAS"/>
</dbReference>
<evidence type="ECO:0000259" key="9">
    <source>
        <dbReference type="PROSITE" id="PS50122"/>
    </source>
</evidence>
<dbReference type="SMART" id="SM00091">
    <property type="entry name" value="PAS"/>
    <property type="match status" value="3"/>
</dbReference>
<dbReference type="Gene3D" id="3.40.50.150">
    <property type="entry name" value="Vaccinia Virus protein VP39"/>
    <property type="match status" value="1"/>
</dbReference>
<evidence type="ECO:0000256" key="6">
    <source>
        <dbReference type="PROSITE-ProRule" id="PRU00050"/>
    </source>
</evidence>
<feature type="region of interest" description="Disordered" evidence="7">
    <location>
        <begin position="699"/>
        <end position="725"/>
    </location>
</feature>
<evidence type="ECO:0000313" key="12">
    <source>
        <dbReference type="Proteomes" id="UP000738126"/>
    </source>
</evidence>
<keyword evidence="5" id="KW-0949">S-adenosyl-L-methionine</keyword>
<dbReference type="InterPro" id="IPR022641">
    <property type="entry name" value="CheR_N"/>
</dbReference>
<accession>A0ABS1E5L8</accession>
<comment type="caution">
    <text evidence="11">The sequence shown here is derived from an EMBL/GenBank/DDBJ whole genome shotgun (WGS) entry which is preliminary data.</text>
</comment>
<dbReference type="InterPro" id="IPR035965">
    <property type="entry name" value="PAS-like_dom_sf"/>
</dbReference>
<dbReference type="SUPFAM" id="SSF52738">
    <property type="entry name" value="Methylesterase CheB, C-terminal domain"/>
    <property type="match status" value="1"/>
</dbReference>
<evidence type="ECO:0000256" key="1">
    <source>
        <dbReference type="ARBA" id="ARBA00001541"/>
    </source>
</evidence>
<dbReference type="PANTHER" id="PTHR24422:SF27">
    <property type="entry name" value="PROTEIN-GLUTAMATE O-METHYLTRANSFERASE"/>
    <property type="match status" value="1"/>
</dbReference>
<name>A0ABS1E5L8_9GAMM</name>
<evidence type="ECO:0000259" key="8">
    <source>
        <dbReference type="PROSITE" id="PS50112"/>
    </source>
</evidence>
<dbReference type="Proteomes" id="UP000738126">
    <property type="component" value="Unassembled WGS sequence"/>
</dbReference>
<dbReference type="PROSITE" id="PS50123">
    <property type="entry name" value="CHER"/>
    <property type="match status" value="1"/>
</dbReference>
<dbReference type="InterPro" id="IPR036804">
    <property type="entry name" value="CheR_N_sf"/>
</dbReference>
<dbReference type="InterPro" id="IPR029063">
    <property type="entry name" value="SAM-dependent_MTases_sf"/>
</dbReference>
<dbReference type="CDD" id="cd16434">
    <property type="entry name" value="CheB-CheR_fusion"/>
    <property type="match status" value="1"/>
</dbReference>
<organism evidence="11 12">
    <name type="scientific">Halorhodospira neutriphila</name>
    <dbReference type="NCBI Taxonomy" id="168379"/>
    <lineage>
        <taxon>Bacteria</taxon>
        <taxon>Pseudomonadati</taxon>
        <taxon>Pseudomonadota</taxon>
        <taxon>Gammaproteobacteria</taxon>
        <taxon>Chromatiales</taxon>
        <taxon>Ectothiorhodospiraceae</taxon>
        <taxon>Halorhodospira</taxon>
    </lineage>
</organism>
<protein>
    <recommendedName>
        <fullName evidence="2">protein-glutamate O-methyltransferase</fullName>
        <ecNumber evidence="2">2.1.1.80</ecNumber>
    </recommendedName>
</protein>
<dbReference type="Gene3D" id="3.40.50.180">
    <property type="entry name" value="Methylesterase CheB, C-terminal domain"/>
    <property type="match status" value="1"/>
</dbReference>
<feature type="domain" description="PAS" evidence="8">
    <location>
        <begin position="875"/>
        <end position="946"/>
    </location>
</feature>
<dbReference type="SUPFAM" id="SSF55785">
    <property type="entry name" value="PYP-like sensor domain (PAS domain)"/>
    <property type="match status" value="2"/>
</dbReference>
<dbReference type="Gene3D" id="3.30.450.20">
    <property type="entry name" value="PAS domain"/>
    <property type="match status" value="2"/>
</dbReference>
<dbReference type="NCBIfam" id="TIGR00229">
    <property type="entry name" value="sensory_box"/>
    <property type="match status" value="1"/>
</dbReference>
<keyword evidence="6" id="KW-0378">Hydrolase</keyword>
<dbReference type="InterPro" id="IPR022642">
    <property type="entry name" value="CheR_C"/>
</dbReference>
<evidence type="ECO:0000256" key="5">
    <source>
        <dbReference type="ARBA" id="ARBA00022691"/>
    </source>
</evidence>
<reference evidence="11 12" key="1">
    <citation type="journal article" date="2020" name="Microorganisms">
        <title>Osmotic Adaptation and Compatible Solute Biosynthesis of Phototrophic Bacteria as Revealed from Genome Analyses.</title>
        <authorList>
            <person name="Imhoff J.F."/>
            <person name="Rahn T."/>
            <person name="Kunzel S."/>
            <person name="Keller A."/>
            <person name="Neulinger S.C."/>
        </authorList>
    </citation>
    <scope>NUCLEOTIDE SEQUENCE [LARGE SCALE GENOMIC DNA]</scope>
    <source>
        <strain evidence="11 12">DSM 15116</strain>
    </source>
</reference>
<keyword evidence="3" id="KW-0489">Methyltransferase</keyword>
<feature type="active site" evidence="6">
    <location>
        <position position="23"/>
    </location>
</feature>
<dbReference type="RefSeq" id="WP_200259488.1">
    <property type="nucleotide sequence ID" value="NZ_NRSH01000091.1"/>
</dbReference>
<dbReference type="EMBL" id="NRSH01000091">
    <property type="protein sequence ID" value="MBK1727036.1"/>
    <property type="molecule type" value="Genomic_DNA"/>
</dbReference>
<dbReference type="PANTHER" id="PTHR24422">
    <property type="entry name" value="CHEMOTAXIS PROTEIN METHYLTRANSFERASE"/>
    <property type="match status" value="1"/>
</dbReference>
<feature type="domain" description="CheB-type methylesterase" evidence="9">
    <location>
        <begin position="11"/>
        <end position="210"/>
    </location>
</feature>
<feature type="active site" evidence="6">
    <location>
        <position position="51"/>
    </location>
</feature>
<dbReference type="InterPro" id="IPR000673">
    <property type="entry name" value="Sig_transdc_resp-reg_Me-estase"/>
</dbReference>
<gene>
    <name evidence="11" type="ORF">CKO13_08370</name>
</gene>
<comment type="catalytic activity">
    <reaction evidence="1">
        <text>L-glutamyl-[protein] + S-adenosyl-L-methionine = [protein]-L-glutamate 5-O-methyl ester + S-adenosyl-L-homocysteine</text>
        <dbReference type="Rhea" id="RHEA:24452"/>
        <dbReference type="Rhea" id="RHEA-COMP:10208"/>
        <dbReference type="Rhea" id="RHEA-COMP:10311"/>
        <dbReference type="ChEBI" id="CHEBI:29973"/>
        <dbReference type="ChEBI" id="CHEBI:57856"/>
        <dbReference type="ChEBI" id="CHEBI:59789"/>
        <dbReference type="ChEBI" id="CHEBI:82795"/>
        <dbReference type="EC" id="2.1.1.80"/>
    </reaction>
</comment>
<dbReference type="PROSITE" id="PS50122">
    <property type="entry name" value="CHEB"/>
    <property type="match status" value="1"/>
</dbReference>
<feature type="compositionally biased region" description="Low complexity" evidence="7">
    <location>
        <begin position="699"/>
        <end position="724"/>
    </location>
</feature>
<evidence type="ECO:0000259" key="10">
    <source>
        <dbReference type="PROSITE" id="PS50123"/>
    </source>
</evidence>
<dbReference type="SUPFAM" id="SSF53335">
    <property type="entry name" value="S-adenosyl-L-methionine-dependent methyltransferases"/>
    <property type="match status" value="1"/>
</dbReference>
<evidence type="ECO:0000256" key="4">
    <source>
        <dbReference type="ARBA" id="ARBA00022679"/>
    </source>
</evidence>
<dbReference type="InterPro" id="IPR013656">
    <property type="entry name" value="PAS_4"/>
</dbReference>
<evidence type="ECO:0000256" key="7">
    <source>
        <dbReference type="SAM" id="MobiDB-lite"/>
    </source>
</evidence>
<dbReference type="Gene3D" id="1.10.155.10">
    <property type="entry name" value="Chemotaxis receptor methyltransferase CheR, N-terminal domain"/>
    <property type="match status" value="1"/>
</dbReference>
<keyword evidence="6" id="KW-0145">Chemotaxis</keyword>
<keyword evidence="12" id="KW-1185">Reference proteome</keyword>
<dbReference type="EC" id="2.1.1.80" evidence="2"/>